<protein>
    <recommendedName>
        <fullName evidence="1">Peptidase S74 domain-containing protein</fullName>
    </recommendedName>
</protein>
<accession>X1TYG6</accession>
<dbReference type="InterPro" id="IPR011049">
    <property type="entry name" value="Serralysin-like_metalloprot_C"/>
</dbReference>
<evidence type="ECO:0000259" key="1">
    <source>
        <dbReference type="PROSITE" id="PS51688"/>
    </source>
</evidence>
<dbReference type="InterPro" id="IPR030392">
    <property type="entry name" value="S74_ICA"/>
</dbReference>
<dbReference type="AlphaFoldDB" id="X1TYG6"/>
<reference evidence="2" key="1">
    <citation type="journal article" date="2014" name="Front. Microbiol.">
        <title>High frequency of phylogenetically diverse reductive dehalogenase-homologous genes in deep subseafloor sedimentary metagenomes.</title>
        <authorList>
            <person name="Kawai M."/>
            <person name="Futagami T."/>
            <person name="Toyoda A."/>
            <person name="Takaki Y."/>
            <person name="Nishi S."/>
            <person name="Hori S."/>
            <person name="Arai W."/>
            <person name="Tsubouchi T."/>
            <person name="Morono Y."/>
            <person name="Uchiyama I."/>
            <person name="Ito T."/>
            <person name="Fujiyama A."/>
            <person name="Inagaki F."/>
            <person name="Takami H."/>
        </authorList>
    </citation>
    <scope>NUCLEOTIDE SEQUENCE</scope>
    <source>
        <strain evidence="2">Expedition CK06-06</strain>
    </source>
</reference>
<comment type="caution">
    <text evidence="2">The sequence shown here is derived from an EMBL/GenBank/DDBJ whole genome shotgun (WGS) entry which is preliminary data.</text>
</comment>
<feature type="non-terminal residue" evidence="2">
    <location>
        <position position="1"/>
    </location>
</feature>
<dbReference type="Pfam" id="PF13884">
    <property type="entry name" value="Peptidase_S74"/>
    <property type="match status" value="1"/>
</dbReference>
<dbReference type="EMBL" id="BARW01009846">
    <property type="protein sequence ID" value="GAI85074.1"/>
    <property type="molecule type" value="Genomic_DNA"/>
</dbReference>
<dbReference type="Gene3D" id="2.150.10.10">
    <property type="entry name" value="Serralysin-like metalloprotease, C-terminal"/>
    <property type="match status" value="1"/>
</dbReference>
<proteinExistence type="predicted"/>
<dbReference type="PROSITE" id="PS51688">
    <property type="entry name" value="ICA"/>
    <property type="match status" value="1"/>
</dbReference>
<sequence>DSVAVGKQFLHNFGAGNTFLGVGAGNFTMTGARNTASGYGSLQANETGNWNVALGYESLMNTKGSENIALGYRAGFNLTTGDYNIYMGNSGVAAESDTIRIGNSNQTRFFAAGISGVTTDVNDAVTVMIDSAGQLGTTSSSIRYKENVEPMADTSSDIMELEPVTFNYISDESKKTQFGLIAEEVHEVMPELVVYKDGEPETVMYHVLPSLILNELKKNRAFIDQLLSDNTQLLEKNAEFEARLAALEN</sequence>
<name>X1TYG6_9ZZZZ</name>
<organism evidence="2">
    <name type="scientific">marine sediment metagenome</name>
    <dbReference type="NCBI Taxonomy" id="412755"/>
    <lineage>
        <taxon>unclassified sequences</taxon>
        <taxon>metagenomes</taxon>
        <taxon>ecological metagenomes</taxon>
    </lineage>
</organism>
<gene>
    <name evidence="2" type="ORF">S12H4_19644</name>
</gene>
<feature type="domain" description="Peptidase S74" evidence="1">
    <location>
        <begin position="140"/>
        <end position="230"/>
    </location>
</feature>
<evidence type="ECO:0000313" key="2">
    <source>
        <dbReference type="EMBL" id="GAI85074.1"/>
    </source>
</evidence>